<feature type="transmembrane region" description="Helical" evidence="1">
    <location>
        <begin position="63"/>
        <end position="84"/>
    </location>
</feature>
<keyword evidence="1" id="KW-0472">Membrane</keyword>
<organism evidence="2 3">
    <name type="scientific">Berkelbacteria bacterium GW2011_GWB1_38_5</name>
    <dbReference type="NCBI Taxonomy" id="1618336"/>
    <lineage>
        <taxon>Bacteria</taxon>
        <taxon>Candidatus Berkelbacteria</taxon>
    </lineage>
</organism>
<dbReference type="EMBL" id="LBUX01000012">
    <property type="protein sequence ID" value="KKQ74155.1"/>
    <property type="molecule type" value="Genomic_DNA"/>
</dbReference>
<evidence type="ECO:0000313" key="2">
    <source>
        <dbReference type="EMBL" id="KKQ74155.1"/>
    </source>
</evidence>
<dbReference type="AlphaFoldDB" id="A0A0G0KF99"/>
<protein>
    <submittedName>
        <fullName evidence="2">Uncharacterized protein</fullName>
    </submittedName>
</protein>
<evidence type="ECO:0000313" key="3">
    <source>
        <dbReference type="Proteomes" id="UP000034498"/>
    </source>
</evidence>
<feature type="transmembrane region" description="Helical" evidence="1">
    <location>
        <begin position="29"/>
        <end position="51"/>
    </location>
</feature>
<gene>
    <name evidence="2" type="ORF">US94_C0012G0005</name>
</gene>
<evidence type="ECO:0000256" key="1">
    <source>
        <dbReference type="SAM" id="Phobius"/>
    </source>
</evidence>
<proteinExistence type="predicted"/>
<name>A0A0G0KF99_9BACT</name>
<dbReference type="Proteomes" id="UP000034498">
    <property type="component" value="Unassembled WGS sequence"/>
</dbReference>
<reference evidence="2 3" key="1">
    <citation type="journal article" date="2015" name="Nature">
        <title>rRNA introns, odd ribosomes, and small enigmatic genomes across a large radiation of phyla.</title>
        <authorList>
            <person name="Brown C.T."/>
            <person name="Hug L.A."/>
            <person name="Thomas B.C."/>
            <person name="Sharon I."/>
            <person name="Castelle C.J."/>
            <person name="Singh A."/>
            <person name="Wilkins M.J."/>
            <person name="Williams K.H."/>
            <person name="Banfield J.F."/>
        </authorList>
    </citation>
    <scope>NUCLEOTIDE SEQUENCE [LARGE SCALE GENOMIC DNA]</scope>
</reference>
<feature type="transmembrane region" description="Helical" evidence="1">
    <location>
        <begin position="96"/>
        <end position="117"/>
    </location>
</feature>
<dbReference type="STRING" id="1618336.US94_C0012G0005"/>
<comment type="caution">
    <text evidence="2">The sequence shown here is derived from an EMBL/GenBank/DDBJ whole genome shotgun (WGS) entry which is preliminary data.</text>
</comment>
<sequence length="138" mass="16662">MELFKNINPKKLFEPSYIFEKMPSANSDYLYLAIIFGLFIVLAIVFWFIYGKKKKNLPVLSSLQGRFFNIFFYTGISGLVLIFFRFQQIPYLGSRLFLLILILVFIIWSIYLLYFYFKILPQKINKFREEQIYNKYLP</sequence>
<keyword evidence="1" id="KW-0812">Transmembrane</keyword>
<accession>A0A0G0KF99</accession>
<keyword evidence="1" id="KW-1133">Transmembrane helix</keyword>